<proteinExistence type="predicted"/>
<dbReference type="Gene3D" id="1.10.220.150">
    <property type="entry name" value="Arf GTPase activating protein"/>
    <property type="match status" value="1"/>
</dbReference>
<evidence type="ECO:0000313" key="5">
    <source>
        <dbReference type="Proteomes" id="UP001491310"/>
    </source>
</evidence>
<feature type="domain" description="Arf-GAP" evidence="3">
    <location>
        <begin position="11"/>
        <end position="81"/>
    </location>
</feature>
<feature type="region of interest" description="Disordered" evidence="2">
    <location>
        <begin position="132"/>
        <end position="188"/>
    </location>
</feature>
<dbReference type="InterPro" id="IPR044820">
    <property type="entry name" value="AGD14-like"/>
</dbReference>
<dbReference type="EMBL" id="JALJOT010000013">
    <property type="protein sequence ID" value="KAK9903910.1"/>
    <property type="molecule type" value="Genomic_DNA"/>
</dbReference>
<feature type="compositionally biased region" description="Low complexity" evidence="2">
    <location>
        <begin position="589"/>
        <end position="601"/>
    </location>
</feature>
<dbReference type="PROSITE" id="PS50115">
    <property type="entry name" value="ARFGAP"/>
    <property type="match status" value="1"/>
</dbReference>
<accession>A0ABR2YEL7</accession>
<dbReference type="PRINTS" id="PR00405">
    <property type="entry name" value="REVINTRACTNG"/>
</dbReference>
<keyword evidence="1" id="KW-0863">Zinc-finger</keyword>
<sequence length="613" mass="62713">MANRNLDAKHEKILKALLRLPENKRCAVCDTLGPQYVVVDFSTFVCTICSGVHRQFSHRCKGISMATFKPEEIRALEEGGNGVALACFLAKWTPRDAPKPVDRNVAKIRDWIDLIFVKRRYYSKNVTYVPPVSRTQSTSSARSTASRENDTSLKIGAGFSSNGPVSQGASETARTTSDAGSLIDLELSPGPGAPAQLINAPAVAMGQAAPPAHNGWDTFGDTGGGAPAVAPAAPAAAQPQEQGWSTFEESGVSVLVEGASSTTAGGFHGWQAFDTTQPSPPPGPSASELPSSRGPVMKELPSDLFSELVAPQPIAQQPMPGALPYGQLGAPLGQAGVHPGFAPGMMAYPLQPGALPPGYLSLDQQYFLSSPGVAAAPAQHVADAQGPGGSPAATVPQHALPPENDVFSSLVPGLRSSLPTAHPPPPTAAVAAASFNGGAPSFLPQYQAAQQAPQFPPYGPMGMQQYGQPAVAQSNGSFGGPHSSAAALFQGTAQPGVQMPARAETNVDLPANLAGLPSSTSATPATAVSSPLLAKMVGHSAVLGNDLGTPSSAAAAHQPAPILPAADAPGLNPAISPAAVAPAVPEHNAPGFAAGAPQGQPRKMVRAKRFSRR</sequence>
<comment type="caution">
    <text evidence="4">The sequence shown here is derived from an EMBL/GenBank/DDBJ whole genome shotgun (WGS) entry which is preliminary data.</text>
</comment>
<name>A0ABR2YEL7_9CHLO</name>
<organism evidence="4 5">
    <name type="scientific">Coccomyxa subellipsoidea</name>
    <dbReference type="NCBI Taxonomy" id="248742"/>
    <lineage>
        <taxon>Eukaryota</taxon>
        <taxon>Viridiplantae</taxon>
        <taxon>Chlorophyta</taxon>
        <taxon>core chlorophytes</taxon>
        <taxon>Trebouxiophyceae</taxon>
        <taxon>Trebouxiophyceae incertae sedis</taxon>
        <taxon>Coccomyxaceae</taxon>
        <taxon>Coccomyxa</taxon>
    </lineage>
</organism>
<evidence type="ECO:0000256" key="2">
    <source>
        <dbReference type="SAM" id="MobiDB-lite"/>
    </source>
</evidence>
<dbReference type="SUPFAM" id="SSF57863">
    <property type="entry name" value="ArfGap/RecO-like zinc finger"/>
    <property type="match status" value="1"/>
</dbReference>
<dbReference type="InterPro" id="IPR037278">
    <property type="entry name" value="ARFGAP/RecO"/>
</dbReference>
<evidence type="ECO:0000313" key="4">
    <source>
        <dbReference type="EMBL" id="KAK9903910.1"/>
    </source>
</evidence>
<protein>
    <recommendedName>
        <fullName evidence="3">Arf-GAP domain-containing protein</fullName>
    </recommendedName>
</protein>
<dbReference type="PANTHER" id="PTHR46085">
    <property type="entry name" value="ARFGAP/RECO-RELATED"/>
    <property type="match status" value="1"/>
</dbReference>
<feature type="compositionally biased region" description="Low complexity" evidence="2">
    <location>
        <begin position="133"/>
        <end position="144"/>
    </location>
</feature>
<dbReference type="CDD" id="cd08838">
    <property type="entry name" value="ArfGap_AGFG"/>
    <property type="match status" value="1"/>
</dbReference>
<keyword evidence="1" id="KW-0479">Metal-binding</keyword>
<dbReference type="InterPro" id="IPR038508">
    <property type="entry name" value="ArfGAP_dom_sf"/>
</dbReference>
<keyword evidence="1" id="KW-0862">Zinc</keyword>
<gene>
    <name evidence="4" type="ORF">WJX75_000246</name>
</gene>
<feature type="compositionally biased region" description="Polar residues" evidence="2">
    <location>
        <begin position="159"/>
        <end position="179"/>
    </location>
</feature>
<dbReference type="Pfam" id="PF01412">
    <property type="entry name" value="ArfGap"/>
    <property type="match status" value="1"/>
</dbReference>
<feature type="compositionally biased region" description="Basic residues" evidence="2">
    <location>
        <begin position="603"/>
        <end position="613"/>
    </location>
</feature>
<dbReference type="Proteomes" id="UP001491310">
    <property type="component" value="Unassembled WGS sequence"/>
</dbReference>
<reference evidence="4 5" key="1">
    <citation type="journal article" date="2024" name="Nat. Commun.">
        <title>Phylogenomics reveals the evolutionary origins of lichenization in chlorophyte algae.</title>
        <authorList>
            <person name="Puginier C."/>
            <person name="Libourel C."/>
            <person name="Otte J."/>
            <person name="Skaloud P."/>
            <person name="Haon M."/>
            <person name="Grisel S."/>
            <person name="Petersen M."/>
            <person name="Berrin J.G."/>
            <person name="Delaux P.M."/>
            <person name="Dal Grande F."/>
            <person name="Keller J."/>
        </authorList>
    </citation>
    <scope>NUCLEOTIDE SEQUENCE [LARGE SCALE GENOMIC DNA]</scope>
    <source>
        <strain evidence="4 5">SAG 216-7</strain>
    </source>
</reference>
<feature type="region of interest" description="Disordered" evidence="2">
    <location>
        <begin position="381"/>
        <end position="402"/>
    </location>
</feature>
<feature type="region of interest" description="Disordered" evidence="2">
    <location>
        <begin position="265"/>
        <end position="296"/>
    </location>
</feature>
<evidence type="ECO:0000256" key="1">
    <source>
        <dbReference type="PROSITE-ProRule" id="PRU00288"/>
    </source>
</evidence>
<dbReference type="SMART" id="SM00105">
    <property type="entry name" value="ArfGap"/>
    <property type="match status" value="1"/>
</dbReference>
<dbReference type="InterPro" id="IPR001164">
    <property type="entry name" value="ArfGAP_dom"/>
</dbReference>
<keyword evidence="5" id="KW-1185">Reference proteome</keyword>
<feature type="region of interest" description="Disordered" evidence="2">
    <location>
        <begin position="589"/>
        <end position="613"/>
    </location>
</feature>
<evidence type="ECO:0000259" key="3">
    <source>
        <dbReference type="PROSITE" id="PS50115"/>
    </source>
</evidence>
<dbReference type="PANTHER" id="PTHR46085:SF3">
    <property type="entry name" value="ARF GTPASE ACTIVATING PROTEIN"/>
    <property type="match status" value="1"/>
</dbReference>